<dbReference type="PANTHER" id="PTHR33647">
    <property type="entry name" value="OS01G0793900 PROTEIN"/>
    <property type="match status" value="1"/>
</dbReference>
<gene>
    <name evidence="2" type="ORF">TAV2_LOCUS11292</name>
</gene>
<reference evidence="2 3" key="1">
    <citation type="submission" date="2022-03" db="EMBL/GenBank/DDBJ databases">
        <authorList>
            <person name="Nunn A."/>
            <person name="Chopra R."/>
            <person name="Nunn A."/>
            <person name="Contreras Garrido A."/>
        </authorList>
    </citation>
    <scope>NUCLEOTIDE SEQUENCE [LARGE SCALE GENOMIC DNA]</scope>
</reference>
<evidence type="ECO:0000313" key="2">
    <source>
        <dbReference type="EMBL" id="CAH2053231.1"/>
    </source>
</evidence>
<sequence>MGNCLRHESEMHWAGEDWDEFINEDEEEDHHHHSSTTSTKAKTVVVRGDSKASDPSHEIKIRLTKKQLQDLLSKVNVHDLTFQQEALSCPSLANTYEESNQQRSWRPVLQSIPENKQNDPVAEKYRPKHRNVEESKECHQL</sequence>
<protein>
    <submittedName>
        <fullName evidence="2">Uncharacterized protein</fullName>
    </submittedName>
</protein>
<feature type="region of interest" description="Disordered" evidence="1">
    <location>
        <begin position="97"/>
        <end position="141"/>
    </location>
</feature>
<name>A0AAU9RZ24_THLAR</name>
<dbReference type="AlphaFoldDB" id="A0AAU9RZ24"/>
<keyword evidence="3" id="KW-1185">Reference proteome</keyword>
<accession>A0AAU9RZ24</accession>
<feature type="compositionally biased region" description="Basic and acidic residues" evidence="1">
    <location>
        <begin position="121"/>
        <end position="141"/>
    </location>
</feature>
<evidence type="ECO:0000256" key="1">
    <source>
        <dbReference type="SAM" id="MobiDB-lite"/>
    </source>
</evidence>
<dbReference type="PANTHER" id="PTHR33647:SF5">
    <property type="entry name" value="OS01G0793900 PROTEIN"/>
    <property type="match status" value="1"/>
</dbReference>
<evidence type="ECO:0000313" key="3">
    <source>
        <dbReference type="Proteomes" id="UP000836841"/>
    </source>
</evidence>
<dbReference type="Proteomes" id="UP000836841">
    <property type="component" value="Chromosome 3"/>
</dbReference>
<organism evidence="2 3">
    <name type="scientific">Thlaspi arvense</name>
    <name type="common">Field penny-cress</name>
    <dbReference type="NCBI Taxonomy" id="13288"/>
    <lineage>
        <taxon>Eukaryota</taxon>
        <taxon>Viridiplantae</taxon>
        <taxon>Streptophyta</taxon>
        <taxon>Embryophyta</taxon>
        <taxon>Tracheophyta</taxon>
        <taxon>Spermatophyta</taxon>
        <taxon>Magnoliopsida</taxon>
        <taxon>eudicotyledons</taxon>
        <taxon>Gunneridae</taxon>
        <taxon>Pentapetalae</taxon>
        <taxon>rosids</taxon>
        <taxon>malvids</taxon>
        <taxon>Brassicales</taxon>
        <taxon>Brassicaceae</taxon>
        <taxon>Thlaspideae</taxon>
        <taxon>Thlaspi</taxon>
    </lineage>
</organism>
<feature type="compositionally biased region" description="Acidic residues" evidence="1">
    <location>
        <begin position="18"/>
        <end position="28"/>
    </location>
</feature>
<feature type="region of interest" description="Disordered" evidence="1">
    <location>
        <begin position="18"/>
        <end position="55"/>
    </location>
</feature>
<dbReference type="EMBL" id="OU466859">
    <property type="protein sequence ID" value="CAH2053231.1"/>
    <property type="molecule type" value="Genomic_DNA"/>
</dbReference>
<proteinExistence type="predicted"/>